<dbReference type="OrthoDB" id="4284283at2"/>
<dbReference type="PANTHER" id="PTHR43802">
    <property type="entry name" value="ENOYL-COA HYDRATASE"/>
    <property type="match status" value="1"/>
</dbReference>
<comment type="catalytic activity">
    <reaction evidence="4">
        <text>a (3S)-3-hydroxyacyl-CoA = a (2E)-enoyl-CoA + H2O</text>
        <dbReference type="Rhea" id="RHEA:16105"/>
        <dbReference type="ChEBI" id="CHEBI:15377"/>
        <dbReference type="ChEBI" id="CHEBI:57318"/>
        <dbReference type="ChEBI" id="CHEBI:58856"/>
        <dbReference type="EC" id="4.2.1.17"/>
    </reaction>
</comment>
<keyword evidence="3" id="KW-0276">Fatty acid metabolism</keyword>
<dbReference type="PANTHER" id="PTHR43802:SF1">
    <property type="entry name" value="IP11341P-RELATED"/>
    <property type="match status" value="1"/>
</dbReference>
<keyword evidence="3" id="KW-0443">Lipid metabolism</keyword>
<dbReference type="CDD" id="cd06558">
    <property type="entry name" value="crotonase-like"/>
    <property type="match status" value="1"/>
</dbReference>
<dbReference type="AlphaFoldDB" id="A0A0N0KL14"/>
<accession>A0A0N0KL14</accession>
<dbReference type="InterPro" id="IPR001753">
    <property type="entry name" value="Enoyl-CoA_hydra/iso"/>
</dbReference>
<reference evidence="10 11" key="1">
    <citation type="submission" date="2015-09" db="EMBL/GenBank/DDBJ databases">
        <title>Genome Sequences of Mycobacterium immunogenum Isolates, Recuperated from a Chloraminated Drinking Water Distribution System Simulator Subjected to Episodes of Nitrification.</title>
        <authorList>
            <person name="Gomez-Alvarez V."/>
            <person name="Revetta R.P."/>
        </authorList>
    </citation>
    <scope>NUCLEOTIDE SEQUENCE [LARGE SCALE GENOMIC DNA]</scope>
    <source>
        <strain evidence="7 10">H008</strain>
        <strain evidence="8 11">H076</strain>
    </source>
</reference>
<organism evidence="7 10">
    <name type="scientific">Mycobacteroides immunogenum</name>
    <dbReference type="NCBI Taxonomy" id="83262"/>
    <lineage>
        <taxon>Bacteria</taxon>
        <taxon>Bacillati</taxon>
        <taxon>Actinomycetota</taxon>
        <taxon>Actinomycetes</taxon>
        <taxon>Mycobacteriales</taxon>
        <taxon>Mycobacteriaceae</taxon>
        <taxon>Mycobacteroides</taxon>
    </lineage>
</organism>
<name>A0A0N0KL14_9MYCO</name>
<dbReference type="KEGG" id="miz:BAB75_25895"/>
<dbReference type="Gene3D" id="1.10.12.10">
    <property type="entry name" value="Lyase 2-enoyl-coa Hydratase, Chain A, domain 2"/>
    <property type="match status" value="1"/>
</dbReference>
<sequence length="252" mass="26377">MADEVLIEQRDRVLLITINRPDSRNAVNRAVSQGLAAAADQLDSSDDLSVAIITGAGGNFCAGMDLKAFVSGEAVLSERGLGFTNVPPRKPIIAAVEGFALAGGTELVLSCDLVVAGRSAKFGIPEVKRGLVAGAGGLLRLPNRIPYQVAMELALTGESFTAEDAAKYGFINRLVDDGQALDTALELAAKITANGPLAVAATKRIIIESASWAPEEAFAKQGEILMPIFVSEDAKEGAKAFAEKRAPVWQGK</sequence>
<dbReference type="Gene3D" id="3.90.226.10">
    <property type="entry name" value="2-enoyl-CoA Hydratase, Chain A, domain 1"/>
    <property type="match status" value="1"/>
</dbReference>
<dbReference type="EMBL" id="LQYE01000001">
    <property type="protein sequence ID" value="OAT69943.1"/>
    <property type="molecule type" value="Genomic_DNA"/>
</dbReference>
<evidence type="ECO:0000256" key="6">
    <source>
        <dbReference type="RuleBase" id="RU003707"/>
    </source>
</evidence>
<keyword evidence="11" id="KW-1185">Reference proteome</keyword>
<evidence type="ECO:0000256" key="4">
    <source>
        <dbReference type="ARBA" id="ARBA00023709"/>
    </source>
</evidence>
<dbReference type="SUPFAM" id="SSF52096">
    <property type="entry name" value="ClpP/crotonase"/>
    <property type="match status" value="1"/>
</dbReference>
<dbReference type="Proteomes" id="UP000037962">
    <property type="component" value="Unassembled WGS sequence"/>
</dbReference>
<dbReference type="InterPro" id="IPR018376">
    <property type="entry name" value="Enoyl-CoA_hyd/isom_CS"/>
</dbReference>
<reference evidence="9 12" key="2">
    <citation type="submission" date="2016-01" db="EMBL/GenBank/DDBJ databases">
        <title>Mycobacterium immunogenum strain CD11_6 genome sequencing and assembly.</title>
        <authorList>
            <person name="Kaur G."/>
            <person name="Nair G.R."/>
            <person name="Mayilraj S."/>
        </authorList>
    </citation>
    <scope>NUCLEOTIDE SEQUENCE [LARGE SCALE GENOMIC DNA]</scope>
    <source>
        <strain evidence="9 12">CD11-6</strain>
    </source>
</reference>
<evidence type="ECO:0000313" key="10">
    <source>
        <dbReference type="Proteomes" id="UP000037843"/>
    </source>
</evidence>
<evidence type="ECO:0000313" key="9">
    <source>
        <dbReference type="EMBL" id="OAT69943.1"/>
    </source>
</evidence>
<dbReference type="RefSeq" id="WP_043076181.1">
    <property type="nucleotide sequence ID" value="NZ_CP011530.1"/>
</dbReference>
<comment type="caution">
    <text evidence="7">The sequence shown here is derived from an EMBL/GenBank/DDBJ whole genome shotgun (WGS) entry which is preliminary data.</text>
</comment>
<dbReference type="GO" id="GO:0006631">
    <property type="term" value="P:fatty acid metabolic process"/>
    <property type="evidence" value="ECO:0007669"/>
    <property type="project" value="UniProtKB-KW"/>
</dbReference>
<dbReference type="EMBL" id="LJFS01000064">
    <property type="protein sequence ID" value="KPG23584.1"/>
    <property type="molecule type" value="Genomic_DNA"/>
</dbReference>
<protein>
    <submittedName>
        <fullName evidence="7">Enoyl-CoA hydratase</fullName>
        <ecNumber evidence="7">4.2.1.17</ecNumber>
    </submittedName>
</protein>
<evidence type="ECO:0000313" key="12">
    <source>
        <dbReference type="Proteomes" id="UP000186919"/>
    </source>
</evidence>
<evidence type="ECO:0000256" key="3">
    <source>
        <dbReference type="ARBA" id="ARBA00022832"/>
    </source>
</evidence>
<dbReference type="NCBIfam" id="NF006100">
    <property type="entry name" value="PRK08252.1"/>
    <property type="match status" value="1"/>
</dbReference>
<proteinExistence type="inferred from homology"/>
<evidence type="ECO:0000256" key="1">
    <source>
        <dbReference type="ARBA" id="ARBA00002994"/>
    </source>
</evidence>
<evidence type="ECO:0000256" key="5">
    <source>
        <dbReference type="ARBA" id="ARBA00023717"/>
    </source>
</evidence>
<dbReference type="PROSITE" id="PS00166">
    <property type="entry name" value="ENOYL_COA_HYDRATASE"/>
    <property type="match status" value="1"/>
</dbReference>
<comment type="similarity">
    <text evidence="2 6">Belongs to the enoyl-CoA hydratase/isomerase family.</text>
</comment>
<dbReference type="PATRIC" id="fig|83262.10.peg.4821"/>
<dbReference type="STRING" id="83262.BAB75_25895"/>
<dbReference type="Pfam" id="PF00378">
    <property type="entry name" value="ECH_1"/>
    <property type="match status" value="1"/>
</dbReference>
<dbReference type="GeneID" id="45767308"/>
<evidence type="ECO:0000313" key="7">
    <source>
        <dbReference type="EMBL" id="KPG17971.1"/>
    </source>
</evidence>
<dbReference type="EC" id="4.2.1.17" evidence="7"/>
<evidence type="ECO:0000313" key="11">
    <source>
        <dbReference type="Proteomes" id="UP000037962"/>
    </source>
</evidence>
<dbReference type="InterPro" id="IPR029045">
    <property type="entry name" value="ClpP/crotonase-like_dom_sf"/>
</dbReference>
<dbReference type="GO" id="GO:0004300">
    <property type="term" value="F:enoyl-CoA hydratase activity"/>
    <property type="evidence" value="ECO:0007669"/>
    <property type="project" value="UniProtKB-EC"/>
</dbReference>
<dbReference type="Proteomes" id="UP000037843">
    <property type="component" value="Unassembled WGS sequence"/>
</dbReference>
<dbReference type="Proteomes" id="UP000186919">
    <property type="component" value="Unassembled WGS sequence"/>
</dbReference>
<evidence type="ECO:0000313" key="8">
    <source>
        <dbReference type="EMBL" id="KPG23584.1"/>
    </source>
</evidence>
<comment type="function">
    <text evidence="1">Could possibly oxidize fatty acids using specific components.</text>
</comment>
<evidence type="ECO:0000256" key="2">
    <source>
        <dbReference type="ARBA" id="ARBA00005254"/>
    </source>
</evidence>
<keyword evidence="7" id="KW-0456">Lyase</keyword>
<dbReference type="InterPro" id="IPR014748">
    <property type="entry name" value="Enoyl-CoA_hydra_C"/>
</dbReference>
<dbReference type="EMBL" id="LJFO01000001">
    <property type="protein sequence ID" value="KPG17971.1"/>
    <property type="molecule type" value="Genomic_DNA"/>
</dbReference>
<gene>
    <name evidence="7" type="ORF">AN908_02150</name>
    <name evidence="8" type="ORF">AN912_28505</name>
    <name evidence="9" type="ORF">AWB85_00605</name>
</gene>
<comment type="catalytic activity">
    <reaction evidence="5">
        <text>a 4-saturated-(3S)-3-hydroxyacyl-CoA = a (3E)-enoyl-CoA + H2O</text>
        <dbReference type="Rhea" id="RHEA:20724"/>
        <dbReference type="ChEBI" id="CHEBI:15377"/>
        <dbReference type="ChEBI" id="CHEBI:58521"/>
        <dbReference type="ChEBI" id="CHEBI:137480"/>
        <dbReference type="EC" id="4.2.1.17"/>
    </reaction>
</comment>